<dbReference type="Pfam" id="PF01594">
    <property type="entry name" value="AI-2E_transport"/>
    <property type="match status" value="1"/>
</dbReference>
<evidence type="ECO:0000256" key="5">
    <source>
        <dbReference type="ARBA" id="ARBA00023136"/>
    </source>
</evidence>
<comment type="subcellular location">
    <subcellularLocation>
        <location evidence="1">Membrane</location>
        <topology evidence="1">Multi-pass membrane protein</topology>
    </subcellularLocation>
</comment>
<feature type="region of interest" description="Disordered" evidence="6">
    <location>
        <begin position="353"/>
        <end position="376"/>
    </location>
</feature>
<dbReference type="GO" id="GO:0016020">
    <property type="term" value="C:membrane"/>
    <property type="evidence" value="ECO:0007669"/>
    <property type="project" value="UniProtKB-SubCell"/>
</dbReference>
<feature type="transmembrane region" description="Helical" evidence="7">
    <location>
        <begin position="157"/>
        <end position="175"/>
    </location>
</feature>
<evidence type="ECO:0000256" key="1">
    <source>
        <dbReference type="ARBA" id="ARBA00004141"/>
    </source>
</evidence>
<comment type="similarity">
    <text evidence="2">Belongs to the autoinducer-2 exporter (AI-2E) (TC 2.A.86) family.</text>
</comment>
<keyword evidence="3 7" id="KW-0812">Transmembrane</keyword>
<evidence type="ECO:0000313" key="9">
    <source>
        <dbReference type="Proteomes" id="UP000252707"/>
    </source>
</evidence>
<evidence type="ECO:0000256" key="4">
    <source>
        <dbReference type="ARBA" id="ARBA00022989"/>
    </source>
</evidence>
<reference evidence="8 9" key="1">
    <citation type="submission" date="2018-07" db="EMBL/GenBank/DDBJ databases">
        <title>Genomic Encyclopedia of Type Strains, Phase IV (KMG-IV): sequencing the most valuable type-strain genomes for metagenomic binning, comparative biology and taxonomic classification.</title>
        <authorList>
            <person name="Goeker M."/>
        </authorList>
    </citation>
    <scope>NUCLEOTIDE SEQUENCE [LARGE SCALE GENOMIC DNA]</scope>
    <source>
        <strain evidence="8 9">DSM 26407</strain>
    </source>
</reference>
<feature type="transmembrane region" description="Helical" evidence="7">
    <location>
        <begin position="61"/>
        <end position="85"/>
    </location>
</feature>
<evidence type="ECO:0000256" key="7">
    <source>
        <dbReference type="SAM" id="Phobius"/>
    </source>
</evidence>
<protein>
    <submittedName>
        <fullName evidence="8">Putative PurR-regulated permease PerM</fullName>
    </submittedName>
</protein>
<keyword evidence="9" id="KW-1185">Reference proteome</keyword>
<dbReference type="InterPro" id="IPR002549">
    <property type="entry name" value="AI-2E-like"/>
</dbReference>
<proteinExistence type="inferred from homology"/>
<feature type="transmembrane region" description="Helical" evidence="7">
    <location>
        <begin position="34"/>
        <end position="49"/>
    </location>
</feature>
<comment type="caution">
    <text evidence="8">The sequence shown here is derived from an EMBL/GenBank/DDBJ whole genome shotgun (WGS) entry which is preliminary data.</text>
</comment>
<accession>A0A369BUX1</accession>
<feature type="transmembrane region" description="Helical" evidence="7">
    <location>
        <begin position="213"/>
        <end position="232"/>
    </location>
</feature>
<evidence type="ECO:0000256" key="6">
    <source>
        <dbReference type="SAM" id="MobiDB-lite"/>
    </source>
</evidence>
<evidence type="ECO:0000313" key="8">
    <source>
        <dbReference type="EMBL" id="RCX24805.1"/>
    </source>
</evidence>
<keyword evidence="4 7" id="KW-1133">Transmembrane helix</keyword>
<sequence length="376" mass="40476">MMRFQSLENAFFLALLLLVTAAFLGVVQDFLQPVFWAALLASLFHRLYVRWLPALGGRESLTAALTLLFILLIVILPLILVGLAVTHESALFYQRITSGEIDIQKPIRYVEQTLPAARDFLERLGVDAQRLKDGLSSAAVTGSRFLASQAVNIGQNALRLTVMFFVMLYLLFFFLRDGSRLVESLIHVLPIGDERERRLFAKFAEVSRATLKGTLVVGLVQGVLGGLLFWAVGIEAAVFWGVVMTVLSVLPAVGAGLVWAPAALWMFAAGEPVKGLVIVGFGALVIGLVDNLLRPLLVGRDTKMPDYLILISTLGGLAGLGISGFVIGPIIAALFLVAWEMFVEEFGSHAPATLQDGGENGGDADGGAEEAVAEEP</sequence>
<evidence type="ECO:0000256" key="3">
    <source>
        <dbReference type="ARBA" id="ARBA00022692"/>
    </source>
</evidence>
<dbReference type="OrthoDB" id="106838at2"/>
<feature type="transmembrane region" description="Helical" evidence="7">
    <location>
        <begin position="272"/>
        <end position="289"/>
    </location>
</feature>
<dbReference type="PANTHER" id="PTHR21716:SF4">
    <property type="entry name" value="TRANSMEMBRANE PROTEIN 245"/>
    <property type="match status" value="1"/>
</dbReference>
<feature type="transmembrane region" description="Helical" evidence="7">
    <location>
        <begin position="238"/>
        <end position="260"/>
    </location>
</feature>
<evidence type="ECO:0000256" key="2">
    <source>
        <dbReference type="ARBA" id="ARBA00009773"/>
    </source>
</evidence>
<dbReference type="Proteomes" id="UP000252707">
    <property type="component" value="Unassembled WGS sequence"/>
</dbReference>
<organism evidence="8 9">
    <name type="scientific">Thioalbus denitrificans</name>
    <dbReference type="NCBI Taxonomy" id="547122"/>
    <lineage>
        <taxon>Bacteria</taxon>
        <taxon>Pseudomonadati</taxon>
        <taxon>Pseudomonadota</taxon>
        <taxon>Gammaproteobacteria</taxon>
        <taxon>Chromatiales</taxon>
        <taxon>Ectothiorhodospiraceae</taxon>
        <taxon>Thioalbus</taxon>
    </lineage>
</organism>
<gene>
    <name evidence="8" type="ORF">DFQ59_11524</name>
</gene>
<dbReference type="EMBL" id="QPJY01000015">
    <property type="protein sequence ID" value="RCX24805.1"/>
    <property type="molecule type" value="Genomic_DNA"/>
</dbReference>
<keyword evidence="5 7" id="KW-0472">Membrane</keyword>
<dbReference type="AlphaFoldDB" id="A0A369BUX1"/>
<feature type="compositionally biased region" description="Acidic residues" evidence="6">
    <location>
        <begin position="366"/>
        <end position="376"/>
    </location>
</feature>
<dbReference type="PANTHER" id="PTHR21716">
    <property type="entry name" value="TRANSMEMBRANE PROTEIN"/>
    <property type="match status" value="1"/>
</dbReference>
<dbReference type="RefSeq" id="WP_114281127.1">
    <property type="nucleotide sequence ID" value="NZ_QPJY01000015.1"/>
</dbReference>
<feature type="transmembrane region" description="Helical" evidence="7">
    <location>
        <begin position="309"/>
        <end position="339"/>
    </location>
</feature>
<name>A0A369BUX1_9GAMM</name>